<feature type="transmembrane region" description="Helical" evidence="1">
    <location>
        <begin position="20"/>
        <end position="37"/>
    </location>
</feature>
<reference evidence="2 3" key="1">
    <citation type="journal article" date="2018" name="Sci. Rep.">
        <title>Genomic signatures of local adaptation to the degree of environmental predictability in rotifers.</title>
        <authorList>
            <person name="Franch-Gras L."/>
            <person name="Hahn C."/>
            <person name="Garcia-Roger E.M."/>
            <person name="Carmona M.J."/>
            <person name="Serra M."/>
            <person name="Gomez A."/>
        </authorList>
    </citation>
    <scope>NUCLEOTIDE SEQUENCE [LARGE SCALE GENOMIC DNA]</scope>
    <source>
        <strain evidence="2">HYR1</strain>
    </source>
</reference>
<evidence type="ECO:0000313" key="3">
    <source>
        <dbReference type="Proteomes" id="UP000276133"/>
    </source>
</evidence>
<proteinExistence type="predicted"/>
<protein>
    <submittedName>
        <fullName evidence="2">Uncharacterized protein</fullName>
    </submittedName>
</protein>
<keyword evidence="1" id="KW-0472">Membrane</keyword>
<dbReference type="EMBL" id="REGN01006081">
    <property type="protein sequence ID" value="RNA10959.1"/>
    <property type="molecule type" value="Genomic_DNA"/>
</dbReference>
<accession>A0A3M7QI45</accession>
<evidence type="ECO:0000313" key="2">
    <source>
        <dbReference type="EMBL" id="RNA10959.1"/>
    </source>
</evidence>
<organism evidence="2 3">
    <name type="scientific">Brachionus plicatilis</name>
    <name type="common">Marine rotifer</name>
    <name type="synonym">Brachionus muelleri</name>
    <dbReference type="NCBI Taxonomy" id="10195"/>
    <lineage>
        <taxon>Eukaryota</taxon>
        <taxon>Metazoa</taxon>
        <taxon>Spiralia</taxon>
        <taxon>Gnathifera</taxon>
        <taxon>Rotifera</taxon>
        <taxon>Eurotatoria</taxon>
        <taxon>Monogononta</taxon>
        <taxon>Pseudotrocha</taxon>
        <taxon>Ploima</taxon>
        <taxon>Brachionidae</taxon>
        <taxon>Brachionus</taxon>
    </lineage>
</organism>
<keyword evidence="1" id="KW-1133">Transmembrane helix</keyword>
<gene>
    <name evidence="2" type="ORF">BpHYR1_040182</name>
</gene>
<sequence>MILCQYIRNLKYIRITQNGLNNIILRNFTLFLYFIIFKIKIRKNLKVLSLESRLCLKHKYLIKSSNAIDDVVLEIWYSSSSCSSSKTAWRDNSQGCSSKRSSQLIMVVFDFKGVHGLSCDYVVWQFVSYSIDEEVVSLLTRCHDLTP</sequence>
<comment type="caution">
    <text evidence="2">The sequence shown here is derived from an EMBL/GenBank/DDBJ whole genome shotgun (WGS) entry which is preliminary data.</text>
</comment>
<name>A0A3M7QI45_BRAPC</name>
<keyword evidence="1" id="KW-0812">Transmembrane</keyword>
<evidence type="ECO:0000256" key="1">
    <source>
        <dbReference type="SAM" id="Phobius"/>
    </source>
</evidence>
<keyword evidence="3" id="KW-1185">Reference proteome</keyword>
<dbReference type="Proteomes" id="UP000276133">
    <property type="component" value="Unassembled WGS sequence"/>
</dbReference>
<dbReference type="AlphaFoldDB" id="A0A3M7QI45"/>